<dbReference type="AlphaFoldDB" id="A0AAV7WLA6"/>
<sequence length="99" mass="11203">MPKLRKLGCRDTKAPWTPCSRKQKRYGISGPSQRVMVKKDGMLAFEPSVTQTGEQHWPGLEPVNLRKERERVRSLVEEVTTLSTDDGATESMLQDETGE</sequence>
<name>A0AAV7WLA6_PLEWA</name>
<comment type="caution">
    <text evidence="2">The sequence shown here is derived from an EMBL/GenBank/DDBJ whole genome shotgun (WGS) entry which is preliminary data.</text>
</comment>
<gene>
    <name evidence="2" type="ORF">NDU88_002459</name>
</gene>
<keyword evidence="3" id="KW-1185">Reference proteome</keyword>
<feature type="region of interest" description="Disordered" evidence="1">
    <location>
        <begin position="80"/>
        <end position="99"/>
    </location>
</feature>
<organism evidence="2 3">
    <name type="scientific">Pleurodeles waltl</name>
    <name type="common">Iberian ribbed newt</name>
    <dbReference type="NCBI Taxonomy" id="8319"/>
    <lineage>
        <taxon>Eukaryota</taxon>
        <taxon>Metazoa</taxon>
        <taxon>Chordata</taxon>
        <taxon>Craniata</taxon>
        <taxon>Vertebrata</taxon>
        <taxon>Euteleostomi</taxon>
        <taxon>Amphibia</taxon>
        <taxon>Batrachia</taxon>
        <taxon>Caudata</taxon>
        <taxon>Salamandroidea</taxon>
        <taxon>Salamandridae</taxon>
        <taxon>Pleurodelinae</taxon>
        <taxon>Pleurodeles</taxon>
    </lineage>
</organism>
<accession>A0AAV7WLA6</accession>
<proteinExistence type="predicted"/>
<evidence type="ECO:0000313" key="3">
    <source>
        <dbReference type="Proteomes" id="UP001066276"/>
    </source>
</evidence>
<dbReference type="Proteomes" id="UP001066276">
    <property type="component" value="Chromosome 1_1"/>
</dbReference>
<evidence type="ECO:0000256" key="1">
    <source>
        <dbReference type="SAM" id="MobiDB-lite"/>
    </source>
</evidence>
<evidence type="ECO:0000313" key="2">
    <source>
        <dbReference type="EMBL" id="KAJ1214848.1"/>
    </source>
</evidence>
<protein>
    <submittedName>
        <fullName evidence="2">Uncharacterized protein</fullName>
    </submittedName>
</protein>
<reference evidence="2" key="1">
    <citation type="journal article" date="2022" name="bioRxiv">
        <title>Sequencing and chromosome-scale assembly of the giantPleurodeles waltlgenome.</title>
        <authorList>
            <person name="Brown T."/>
            <person name="Elewa A."/>
            <person name="Iarovenko S."/>
            <person name="Subramanian E."/>
            <person name="Araus A.J."/>
            <person name="Petzold A."/>
            <person name="Susuki M."/>
            <person name="Suzuki K.-i.T."/>
            <person name="Hayashi T."/>
            <person name="Toyoda A."/>
            <person name="Oliveira C."/>
            <person name="Osipova E."/>
            <person name="Leigh N.D."/>
            <person name="Simon A."/>
            <person name="Yun M.H."/>
        </authorList>
    </citation>
    <scope>NUCLEOTIDE SEQUENCE</scope>
    <source>
        <strain evidence="2">20211129_DDA</strain>
        <tissue evidence="2">Liver</tissue>
    </source>
</reference>
<dbReference type="EMBL" id="JANPWB010000001">
    <property type="protein sequence ID" value="KAJ1214848.1"/>
    <property type="molecule type" value="Genomic_DNA"/>
</dbReference>